<dbReference type="SUPFAM" id="SSF100879">
    <property type="entry name" value="Lesion bypass DNA polymerase (Y-family), little finger domain"/>
    <property type="match status" value="1"/>
</dbReference>
<evidence type="ECO:0000313" key="8">
    <source>
        <dbReference type="Proteomes" id="UP000540989"/>
    </source>
</evidence>
<name>A0A7W8E6B4_9BACT</name>
<keyword evidence="3" id="KW-0741">SOS mutagenesis</keyword>
<dbReference type="InterPro" id="IPR043502">
    <property type="entry name" value="DNA/RNA_pol_sf"/>
</dbReference>
<dbReference type="Gene3D" id="3.30.1490.100">
    <property type="entry name" value="DNA polymerase, Y-family, little finger domain"/>
    <property type="match status" value="1"/>
</dbReference>
<sequence>MVPTIETYSIDESFLNLGEFREREVEPLARELRERVRRWVGIPTCVGIAPTKTLAKVANFIAKKRPQYLGVCDLRSSQVRAELLSTVPVDEVWGIGAASAAKLAKIGVQTAADLATLDPDNARALMTVTGGRTVYELRGISCLPLELMEPTRKGIAVTRSFGAPVTTWREMREAIASYATRAAEKMRRYKVAAENIFVFMHTNNFNNDPFYSNGASARFAETTNDTGEVVALAVRLGERLWRDGFRYSKTGIMITELLPETIGQPALWGDLDRERRERAWKAMDKLNATLGRDTVRILGAGPKNAAWKLRAEHRSPRWTTRWDELPRVRSH</sequence>
<dbReference type="GO" id="GO:0003887">
    <property type="term" value="F:DNA-directed DNA polymerase activity"/>
    <property type="evidence" value="ECO:0007669"/>
    <property type="project" value="TreeGrafter"/>
</dbReference>
<evidence type="ECO:0000256" key="3">
    <source>
        <dbReference type="ARBA" id="ARBA00023199"/>
    </source>
</evidence>
<proteinExistence type="inferred from homology"/>
<evidence type="ECO:0000256" key="4">
    <source>
        <dbReference type="ARBA" id="ARBA00023204"/>
    </source>
</evidence>
<dbReference type="Gene3D" id="1.10.150.20">
    <property type="entry name" value="5' to 3' exonuclease, C-terminal subdomain"/>
    <property type="match status" value="1"/>
</dbReference>
<gene>
    <name evidence="7" type="ORF">HDF16_005759</name>
</gene>
<dbReference type="Proteomes" id="UP000540989">
    <property type="component" value="Unassembled WGS sequence"/>
</dbReference>
<comment type="similarity">
    <text evidence="1">Belongs to the DNA polymerase type-Y family.</text>
</comment>
<dbReference type="AlphaFoldDB" id="A0A7W8E6B4"/>
<protein>
    <submittedName>
        <fullName evidence="7">DNA polymerase V</fullName>
    </submittedName>
</protein>
<evidence type="ECO:0000256" key="1">
    <source>
        <dbReference type="ARBA" id="ARBA00010945"/>
    </source>
</evidence>
<organism evidence="7 8">
    <name type="scientific">Granulicella aggregans</name>
    <dbReference type="NCBI Taxonomy" id="474949"/>
    <lineage>
        <taxon>Bacteria</taxon>
        <taxon>Pseudomonadati</taxon>
        <taxon>Acidobacteriota</taxon>
        <taxon>Terriglobia</taxon>
        <taxon>Terriglobales</taxon>
        <taxon>Acidobacteriaceae</taxon>
        <taxon>Granulicella</taxon>
    </lineage>
</organism>
<dbReference type="EMBL" id="JACHIP010000025">
    <property type="protein sequence ID" value="MBB5061023.1"/>
    <property type="molecule type" value="Genomic_DNA"/>
</dbReference>
<dbReference type="GO" id="GO:0042276">
    <property type="term" value="P:error-prone translesion synthesis"/>
    <property type="evidence" value="ECO:0007669"/>
    <property type="project" value="TreeGrafter"/>
</dbReference>
<dbReference type="PANTHER" id="PTHR11076">
    <property type="entry name" value="DNA REPAIR POLYMERASE UMUC / TRANSFERASE FAMILY MEMBER"/>
    <property type="match status" value="1"/>
</dbReference>
<dbReference type="PROSITE" id="PS50173">
    <property type="entry name" value="UMUC"/>
    <property type="match status" value="1"/>
</dbReference>
<dbReference type="InterPro" id="IPR043128">
    <property type="entry name" value="Rev_trsase/Diguanyl_cyclase"/>
</dbReference>
<dbReference type="Gene3D" id="3.30.70.270">
    <property type="match status" value="1"/>
</dbReference>
<dbReference type="GO" id="GO:0006281">
    <property type="term" value="P:DNA repair"/>
    <property type="evidence" value="ECO:0007669"/>
    <property type="project" value="UniProtKB-KW"/>
</dbReference>
<dbReference type="InterPro" id="IPR001126">
    <property type="entry name" value="UmuC"/>
</dbReference>
<dbReference type="SUPFAM" id="SSF56672">
    <property type="entry name" value="DNA/RNA polymerases"/>
    <property type="match status" value="1"/>
</dbReference>
<dbReference type="GO" id="GO:0009432">
    <property type="term" value="P:SOS response"/>
    <property type="evidence" value="ECO:0007669"/>
    <property type="project" value="UniProtKB-KW"/>
</dbReference>
<dbReference type="Pfam" id="PF00817">
    <property type="entry name" value="IMS"/>
    <property type="match status" value="1"/>
</dbReference>
<evidence type="ECO:0000256" key="2">
    <source>
        <dbReference type="ARBA" id="ARBA00022763"/>
    </source>
</evidence>
<dbReference type="InterPro" id="IPR017961">
    <property type="entry name" value="DNA_pol_Y-fam_little_finger"/>
</dbReference>
<dbReference type="PANTHER" id="PTHR11076:SF34">
    <property type="entry name" value="PROTEIN UMUC"/>
    <property type="match status" value="1"/>
</dbReference>
<evidence type="ECO:0000313" key="7">
    <source>
        <dbReference type="EMBL" id="MBB5061023.1"/>
    </source>
</evidence>
<dbReference type="Pfam" id="PF11799">
    <property type="entry name" value="IMS_C"/>
    <property type="match status" value="1"/>
</dbReference>
<dbReference type="GO" id="GO:0003684">
    <property type="term" value="F:damaged DNA binding"/>
    <property type="evidence" value="ECO:0007669"/>
    <property type="project" value="InterPro"/>
</dbReference>
<dbReference type="Pfam" id="PF13438">
    <property type="entry name" value="DUF4113"/>
    <property type="match status" value="1"/>
</dbReference>
<keyword evidence="5" id="KW-0742">SOS response</keyword>
<dbReference type="InterPro" id="IPR050116">
    <property type="entry name" value="DNA_polymerase-Y"/>
</dbReference>
<evidence type="ECO:0000259" key="6">
    <source>
        <dbReference type="PROSITE" id="PS50173"/>
    </source>
</evidence>
<keyword evidence="8" id="KW-1185">Reference proteome</keyword>
<dbReference type="InterPro" id="IPR036775">
    <property type="entry name" value="DNA_pol_Y-fam_lit_finger_sf"/>
</dbReference>
<keyword evidence="2" id="KW-0227">DNA damage</keyword>
<reference evidence="7 8" key="1">
    <citation type="submission" date="2020-08" db="EMBL/GenBank/DDBJ databases">
        <title>Genomic Encyclopedia of Type Strains, Phase IV (KMG-V): Genome sequencing to study the core and pangenomes of soil and plant-associated prokaryotes.</title>
        <authorList>
            <person name="Whitman W."/>
        </authorList>
    </citation>
    <scope>NUCLEOTIDE SEQUENCE [LARGE SCALE GENOMIC DNA]</scope>
    <source>
        <strain evidence="7 8">M8UP14</strain>
    </source>
</reference>
<evidence type="ECO:0000256" key="5">
    <source>
        <dbReference type="ARBA" id="ARBA00023236"/>
    </source>
</evidence>
<feature type="domain" description="UmuC" evidence="6">
    <location>
        <begin position="1"/>
        <end position="96"/>
    </location>
</feature>
<dbReference type="InterPro" id="IPR025188">
    <property type="entry name" value="DUF4113"/>
</dbReference>
<accession>A0A7W8E6B4</accession>
<dbReference type="GO" id="GO:0005829">
    <property type="term" value="C:cytosol"/>
    <property type="evidence" value="ECO:0007669"/>
    <property type="project" value="TreeGrafter"/>
</dbReference>
<comment type="caution">
    <text evidence="7">The sequence shown here is derived from an EMBL/GenBank/DDBJ whole genome shotgun (WGS) entry which is preliminary data.</text>
</comment>
<keyword evidence="4" id="KW-0234">DNA repair</keyword>